<name>A0AA86S1V5_9FABA</name>
<evidence type="ECO:0000313" key="1">
    <source>
        <dbReference type="EMBL" id="CAJ1936266.1"/>
    </source>
</evidence>
<accession>A0AA86S1V5</accession>
<proteinExistence type="predicted"/>
<protein>
    <submittedName>
        <fullName evidence="1">Uncharacterized protein</fullName>
    </submittedName>
</protein>
<dbReference type="EMBL" id="OY731400">
    <property type="protein sequence ID" value="CAJ1936266.1"/>
    <property type="molecule type" value="Genomic_DNA"/>
</dbReference>
<evidence type="ECO:0000313" key="2">
    <source>
        <dbReference type="Proteomes" id="UP001189624"/>
    </source>
</evidence>
<dbReference type="Proteomes" id="UP001189624">
    <property type="component" value="Chromosome 3"/>
</dbReference>
<sequence>MATAARGKRMQQRQVTLIFCTCSHCEDQNETFTTIIVSSSASQRISLGATLV</sequence>
<gene>
    <name evidence="1" type="ORF">AYBTSS11_LOCUS7392</name>
</gene>
<keyword evidence="2" id="KW-1185">Reference proteome</keyword>
<organism evidence="1 2">
    <name type="scientific">Sphenostylis stenocarpa</name>
    <dbReference type="NCBI Taxonomy" id="92480"/>
    <lineage>
        <taxon>Eukaryota</taxon>
        <taxon>Viridiplantae</taxon>
        <taxon>Streptophyta</taxon>
        <taxon>Embryophyta</taxon>
        <taxon>Tracheophyta</taxon>
        <taxon>Spermatophyta</taxon>
        <taxon>Magnoliopsida</taxon>
        <taxon>eudicotyledons</taxon>
        <taxon>Gunneridae</taxon>
        <taxon>Pentapetalae</taxon>
        <taxon>rosids</taxon>
        <taxon>fabids</taxon>
        <taxon>Fabales</taxon>
        <taxon>Fabaceae</taxon>
        <taxon>Papilionoideae</taxon>
        <taxon>50 kb inversion clade</taxon>
        <taxon>NPAAA clade</taxon>
        <taxon>indigoferoid/millettioid clade</taxon>
        <taxon>Phaseoleae</taxon>
        <taxon>Sphenostylis</taxon>
    </lineage>
</organism>
<reference evidence="1" key="1">
    <citation type="submission" date="2023-10" db="EMBL/GenBank/DDBJ databases">
        <authorList>
            <person name="Domelevo Entfellner J.-B."/>
        </authorList>
    </citation>
    <scope>NUCLEOTIDE SEQUENCE</scope>
</reference>
<dbReference type="AlphaFoldDB" id="A0AA86S1V5"/>
<dbReference type="Gramene" id="rna-AYBTSS11_LOCUS7392">
    <property type="protein sequence ID" value="CAJ1936266.1"/>
    <property type="gene ID" value="gene-AYBTSS11_LOCUS7392"/>
</dbReference>